<dbReference type="AlphaFoldDB" id="A0AAD7CQ97"/>
<evidence type="ECO:0000313" key="3">
    <source>
        <dbReference type="Proteomes" id="UP001221757"/>
    </source>
</evidence>
<evidence type="ECO:0000256" key="1">
    <source>
        <dbReference type="SAM" id="MobiDB-lite"/>
    </source>
</evidence>
<organism evidence="2 3">
    <name type="scientific">Mycena rosella</name>
    <name type="common">Pink bonnet</name>
    <name type="synonym">Agaricus rosellus</name>
    <dbReference type="NCBI Taxonomy" id="1033263"/>
    <lineage>
        <taxon>Eukaryota</taxon>
        <taxon>Fungi</taxon>
        <taxon>Dikarya</taxon>
        <taxon>Basidiomycota</taxon>
        <taxon>Agaricomycotina</taxon>
        <taxon>Agaricomycetes</taxon>
        <taxon>Agaricomycetidae</taxon>
        <taxon>Agaricales</taxon>
        <taxon>Marasmiineae</taxon>
        <taxon>Mycenaceae</taxon>
        <taxon>Mycena</taxon>
    </lineage>
</organism>
<evidence type="ECO:0000313" key="2">
    <source>
        <dbReference type="EMBL" id="KAJ7658006.1"/>
    </source>
</evidence>
<dbReference type="EMBL" id="JARKIE010000284">
    <property type="protein sequence ID" value="KAJ7658006.1"/>
    <property type="molecule type" value="Genomic_DNA"/>
</dbReference>
<comment type="caution">
    <text evidence="2">The sequence shown here is derived from an EMBL/GenBank/DDBJ whole genome shotgun (WGS) entry which is preliminary data.</text>
</comment>
<feature type="compositionally biased region" description="Polar residues" evidence="1">
    <location>
        <begin position="15"/>
        <end position="25"/>
    </location>
</feature>
<dbReference type="Proteomes" id="UP001221757">
    <property type="component" value="Unassembled WGS sequence"/>
</dbReference>
<feature type="region of interest" description="Disordered" evidence="1">
    <location>
        <begin position="1"/>
        <end position="73"/>
    </location>
</feature>
<feature type="compositionally biased region" description="Basic and acidic residues" evidence="1">
    <location>
        <begin position="64"/>
        <end position="73"/>
    </location>
</feature>
<sequence length="86" mass="9421">MPGSRVPRAARLAGSTPTASTQASSKDAERPKLQGRSLANRRVRPAPRTLHTCQQNNLHSKIPSPREKHAKCHESSLKLIQEEGFG</sequence>
<protein>
    <submittedName>
        <fullName evidence="2">Uncharacterized protein</fullName>
    </submittedName>
</protein>
<name>A0AAD7CQ97_MYCRO</name>
<keyword evidence="3" id="KW-1185">Reference proteome</keyword>
<proteinExistence type="predicted"/>
<accession>A0AAD7CQ97</accession>
<reference evidence="2" key="1">
    <citation type="submission" date="2023-03" db="EMBL/GenBank/DDBJ databases">
        <title>Massive genome expansion in bonnet fungi (Mycena s.s.) driven by repeated elements and novel gene families across ecological guilds.</title>
        <authorList>
            <consortium name="Lawrence Berkeley National Laboratory"/>
            <person name="Harder C.B."/>
            <person name="Miyauchi S."/>
            <person name="Viragh M."/>
            <person name="Kuo A."/>
            <person name="Thoen E."/>
            <person name="Andreopoulos B."/>
            <person name="Lu D."/>
            <person name="Skrede I."/>
            <person name="Drula E."/>
            <person name="Henrissat B."/>
            <person name="Morin E."/>
            <person name="Kohler A."/>
            <person name="Barry K."/>
            <person name="LaButti K."/>
            <person name="Morin E."/>
            <person name="Salamov A."/>
            <person name="Lipzen A."/>
            <person name="Mereny Z."/>
            <person name="Hegedus B."/>
            <person name="Baldrian P."/>
            <person name="Stursova M."/>
            <person name="Weitz H."/>
            <person name="Taylor A."/>
            <person name="Grigoriev I.V."/>
            <person name="Nagy L.G."/>
            <person name="Martin F."/>
            <person name="Kauserud H."/>
        </authorList>
    </citation>
    <scope>NUCLEOTIDE SEQUENCE</scope>
    <source>
        <strain evidence="2">CBHHK067</strain>
    </source>
</reference>
<gene>
    <name evidence="2" type="ORF">B0H17DRAFT_1097357</name>
</gene>